<dbReference type="Proteomes" id="UP001500279">
    <property type="component" value="Unassembled WGS sequence"/>
</dbReference>
<sequence length="178" mass="19992">MYRPPSEAARLEYEARVNALANRLLARLSALPSKAEVLDEFKPTLKEFENTDSEDRDQLLQYIENIMDIFGIQSSDSLLNKWRYGFDPNQTQEEQNADALAQMTASERALLVKLESVQKETALAAMIQLLGSPSMSSAGMHTWFLDKDHSSAVSLGSRSGAQIIIWLCTGRFSYARKL</sequence>
<dbReference type="Pfam" id="PF16133">
    <property type="entry name" value="DUF4844"/>
    <property type="match status" value="1"/>
</dbReference>
<gene>
    <name evidence="1" type="ORF">GCM10009107_14120</name>
</gene>
<name>A0ABP3V4M0_9BURK</name>
<dbReference type="InterPro" id="IPR032301">
    <property type="entry name" value="DUF4844"/>
</dbReference>
<protein>
    <submittedName>
        <fullName evidence="1">Uncharacterized protein</fullName>
    </submittedName>
</protein>
<proteinExistence type="predicted"/>
<keyword evidence="2" id="KW-1185">Reference proteome</keyword>
<dbReference type="Gene3D" id="1.20.1480.40">
    <property type="entry name" value="Uncharacterised protein PF16133, DUF4844"/>
    <property type="match status" value="1"/>
</dbReference>
<comment type="caution">
    <text evidence="1">The sequence shown here is derived from an EMBL/GenBank/DDBJ whole genome shotgun (WGS) entry which is preliminary data.</text>
</comment>
<accession>A0ABP3V4M0</accession>
<dbReference type="EMBL" id="BAAAEW010000006">
    <property type="protein sequence ID" value="GAA0746518.1"/>
    <property type="molecule type" value="Genomic_DNA"/>
</dbReference>
<evidence type="ECO:0000313" key="1">
    <source>
        <dbReference type="EMBL" id="GAA0746518.1"/>
    </source>
</evidence>
<organism evidence="1 2">
    <name type="scientific">Ideonella azotifigens</name>
    <dbReference type="NCBI Taxonomy" id="513160"/>
    <lineage>
        <taxon>Bacteria</taxon>
        <taxon>Pseudomonadati</taxon>
        <taxon>Pseudomonadota</taxon>
        <taxon>Betaproteobacteria</taxon>
        <taxon>Burkholderiales</taxon>
        <taxon>Sphaerotilaceae</taxon>
        <taxon>Ideonella</taxon>
    </lineage>
</organism>
<reference evidence="2" key="1">
    <citation type="journal article" date="2019" name="Int. J. Syst. Evol. Microbiol.">
        <title>The Global Catalogue of Microorganisms (GCM) 10K type strain sequencing project: providing services to taxonomists for standard genome sequencing and annotation.</title>
        <authorList>
            <consortium name="The Broad Institute Genomics Platform"/>
            <consortium name="The Broad Institute Genome Sequencing Center for Infectious Disease"/>
            <person name="Wu L."/>
            <person name="Ma J."/>
        </authorList>
    </citation>
    <scope>NUCLEOTIDE SEQUENCE [LARGE SCALE GENOMIC DNA]</scope>
    <source>
        <strain evidence="2">JCM 15503</strain>
    </source>
</reference>
<dbReference type="InterPro" id="IPR038360">
    <property type="entry name" value="DUF4844_sf"/>
</dbReference>
<evidence type="ECO:0000313" key="2">
    <source>
        <dbReference type="Proteomes" id="UP001500279"/>
    </source>
</evidence>